<dbReference type="PRINTS" id="PR00184">
    <property type="entry name" value="NEISSPPORIN"/>
</dbReference>
<dbReference type="EMBL" id="FMWD01000006">
    <property type="protein sequence ID" value="SCZ61337.1"/>
    <property type="molecule type" value="Genomic_DNA"/>
</dbReference>
<evidence type="ECO:0000256" key="9">
    <source>
        <dbReference type="ARBA" id="ARBA00023136"/>
    </source>
</evidence>
<evidence type="ECO:0000256" key="7">
    <source>
        <dbReference type="ARBA" id="ARBA00023065"/>
    </source>
</evidence>
<dbReference type="AlphaFoldDB" id="A0A1G5QHX9"/>
<dbReference type="GO" id="GO:0015288">
    <property type="term" value="F:porin activity"/>
    <property type="evidence" value="ECO:0007669"/>
    <property type="project" value="UniProtKB-KW"/>
</dbReference>
<evidence type="ECO:0000259" key="12">
    <source>
        <dbReference type="Pfam" id="PF13609"/>
    </source>
</evidence>
<reference evidence="13 14" key="1">
    <citation type="submission" date="2016-10" db="EMBL/GenBank/DDBJ databases">
        <authorList>
            <person name="de Groot N.N."/>
        </authorList>
    </citation>
    <scope>NUCLEOTIDE SEQUENCE [LARGE SCALE GENOMIC DNA]</scope>
    <source>
        <strain evidence="13 14">HLD2</strain>
    </source>
</reference>
<accession>A0A1G5QHX9</accession>
<dbReference type="GO" id="GO:0009279">
    <property type="term" value="C:cell outer membrane"/>
    <property type="evidence" value="ECO:0007669"/>
    <property type="project" value="UniProtKB-SubCell"/>
</dbReference>
<keyword evidence="7" id="KW-0406">Ion transport</keyword>
<gene>
    <name evidence="13" type="ORF">SAMN03097708_02120</name>
</gene>
<organism evidence="13 14">
    <name type="scientific">Thiohalomonas denitrificans</name>
    <dbReference type="NCBI Taxonomy" id="415747"/>
    <lineage>
        <taxon>Bacteria</taxon>
        <taxon>Pseudomonadati</taxon>
        <taxon>Pseudomonadota</taxon>
        <taxon>Gammaproteobacteria</taxon>
        <taxon>Thiohalomonadales</taxon>
        <taxon>Thiohalomonadaceae</taxon>
        <taxon>Thiohalomonas</taxon>
    </lineage>
</organism>
<evidence type="ECO:0000256" key="3">
    <source>
        <dbReference type="ARBA" id="ARBA00022448"/>
    </source>
</evidence>
<comment type="subunit">
    <text evidence="2">Homotrimer.</text>
</comment>
<keyword evidence="6 11" id="KW-0732">Signal</keyword>
<dbReference type="SUPFAM" id="SSF56935">
    <property type="entry name" value="Porins"/>
    <property type="match status" value="1"/>
</dbReference>
<dbReference type="CDD" id="cd00342">
    <property type="entry name" value="gram_neg_porins"/>
    <property type="match status" value="1"/>
</dbReference>
<keyword evidence="10" id="KW-0998">Cell outer membrane</keyword>
<keyword evidence="14" id="KW-1185">Reference proteome</keyword>
<dbReference type="InterPro" id="IPR023614">
    <property type="entry name" value="Porin_dom_sf"/>
</dbReference>
<evidence type="ECO:0000256" key="2">
    <source>
        <dbReference type="ARBA" id="ARBA00011233"/>
    </source>
</evidence>
<dbReference type="STRING" id="415747.SAMN03097708_02120"/>
<comment type="subcellular location">
    <subcellularLocation>
        <location evidence="1">Cell outer membrane</location>
        <topology evidence="1">Multi-pass membrane protein</topology>
    </subcellularLocation>
</comment>
<dbReference type="Proteomes" id="UP000199648">
    <property type="component" value="Unassembled WGS sequence"/>
</dbReference>
<dbReference type="OrthoDB" id="5781992at2"/>
<dbReference type="InterPro" id="IPR002299">
    <property type="entry name" value="Porin_Neis"/>
</dbReference>
<proteinExistence type="predicted"/>
<keyword evidence="3" id="KW-0813">Transport</keyword>
<dbReference type="PANTHER" id="PTHR34501">
    <property type="entry name" value="PROTEIN YDDL-RELATED"/>
    <property type="match status" value="1"/>
</dbReference>
<dbReference type="InterPro" id="IPR050298">
    <property type="entry name" value="Gram-neg_bact_OMP"/>
</dbReference>
<dbReference type="Gene3D" id="2.40.160.10">
    <property type="entry name" value="Porin"/>
    <property type="match status" value="1"/>
</dbReference>
<feature type="chain" id="PRO_5011488856" evidence="11">
    <location>
        <begin position="23"/>
        <end position="320"/>
    </location>
</feature>
<dbReference type="GO" id="GO:0046930">
    <property type="term" value="C:pore complex"/>
    <property type="evidence" value="ECO:0007669"/>
    <property type="project" value="UniProtKB-KW"/>
</dbReference>
<evidence type="ECO:0000256" key="5">
    <source>
        <dbReference type="ARBA" id="ARBA00022692"/>
    </source>
</evidence>
<sequence length="320" mass="32343">MNKKLIALAIAGAMAAPLAAHAELTISGKLQAEVVNVDGDGATLEGIQVVDGMEGSTANSGNASAINFAGSQDLGNGLKGIVKAGFNLKPADRVGIDMRDGYVGLAGGFGTVLVGSMNSPYKASTVGWDPFLATSLQARGSTGMSGLHNGYLSNTIAYGNTFGAAKFSAAVAVDETDDGTGDTQGDHTISASLNVPVGPVEVAVAYQDEGGDNETAVKGGVKYSTGVFTVAGQYETLDEGLSDGDHMYLTGSMAMGANTFSLSAGSFTDDSATPNDADYVALGVKHAFNKAVSAHVGYRMNDDDAGADVNVLAAGMRVGF</sequence>
<dbReference type="RefSeq" id="WP_092996557.1">
    <property type="nucleotide sequence ID" value="NZ_FMWD01000006.1"/>
</dbReference>
<evidence type="ECO:0000313" key="14">
    <source>
        <dbReference type="Proteomes" id="UP000199648"/>
    </source>
</evidence>
<keyword evidence="5" id="KW-0812">Transmembrane</keyword>
<evidence type="ECO:0000256" key="8">
    <source>
        <dbReference type="ARBA" id="ARBA00023114"/>
    </source>
</evidence>
<evidence type="ECO:0000256" key="11">
    <source>
        <dbReference type="SAM" id="SignalP"/>
    </source>
</evidence>
<name>A0A1G5QHX9_9GAMM</name>
<feature type="signal peptide" evidence="11">
    <location>
        <begin position="1"/>
        <end position="22"/>
    </location>
</feature>
<evidence type="ECO:0000313" key="13">
    <source>
        <dbReference type="EMBL" id="SCZ61337.1"/>
    </source>
</evidence>
<dbReference type="GO" id="GO:0006811">
    <property type="term" value="P:monoatomic ion transport"/>
    <property type="evidence" value="ECO:0007669"/>
    <property type="project" value="UniProtKB-KW"/>
</dbReference>
<evidence type="ECO:0000256" key="4">
    <source>
        <dbReference type="ARBA" id="ARBA00022452"/>
    </source>
</evidence>
<dbReference type="InterPro" id="IPR033900">
    <property type="entry name" value="Gram_neg_porin_domain"/>
</dbReference>
<keyword evidence="4" id="KW-1134">Transmembrane beta strand</keyword>
<keyword evidence="9" id="KW-0472">Membrane</keyword>
<dbReference type="Pfam" id="PF13609">
    <property type="entry name" value="Porin_4"/>
    <property type="match status" value="1"/>
</dbReference>
<keyword evidence="8" id="KW-0626">Porin</keyword>
<evidence type="ECO:0000256" key="1">
    <source>
        <dbReference type="ARBA" id="ARBA00004571"/>
    </source>
</evidence>
<dbReference type="PANTHER" id="PTHR34501:SF9">
    <property type="entry name" value="MAJOR OUTER MEMBRANE PROTEIN P.IA"/>
    <property type="match status" value="1"/>
</dbReference>
<feature type="domain" description="Porin" evidence="12">
    <location>
        <begin position="10"/>
        <end position="305"/>
    </location>
</feature>
<evidence type="ECO:0000256" key="10">
    <source>
        <dbReference type="ARBA" id="ARBA00023237"/>
    </source>
</evidence>
<protein>
    <submittedName>
        <fullName evidence="13">Outer membrane protein (Porin)</fullName>
    </submittedName>
</protein>
<evidence type="ECO:0000256" key="6">
    <source>
        <dbReference type="ARBA" id="ARBA00022729"/>
    </source>
</evidence>